<keyword evidence="2" id="KW-0597">Phosphoprotein</keyword>
<sequence>MAEDNYLPASLEKLEIDSHRETYNFKHVNPFSREGGRTCKKVSNPIDETFGKLSFSGEECTSTSCHCNVQFLAVSSAAHHDSLCDDWSNCKRVLHVHPTVTFKRNLVRKSKLGVVCAVRKTDKSNKILKEPVLKLVNRSLQNMLPLNKIDVRTIPISKLATDKAVQESVTVPLHNSVSSSKSQELFGHSIISHQDFRSLLSLSTKVSSTDRSQSYSTPSFHHMRANCRSKQMCMGEPKVGKKMSSGENTCVGCVMKKLAATGLTHNNGNNSGGQSCSQQARMTVSGSCDDVTIDELASYFDVFVHIPKKMSHMAEMMYI</sequence>
<keyword evidence="6" id="KW-1185">Reference proteome</keyword>
<reference evidence="5 6" key="1">
    <citation type="journal article" date="2014" name="Nat. Commun.">
        <title>Molecular traces of alternative social organization in a termite genome.</title>
        <authorList>
            <person name="Terrapon N."/>
            <person name="Li C."/>
            <person name="Robertson H.M."/>
            <person name="Ji L."/>
            <person name="Meng X."/>
            <person name="Booth W."/>
            <person name="Chen Z."/>
            <person name="Childers C.P."/>
            <person name="Glastad K.M."/>
            <person name="Gokhale K."/>
            <person name="Gowin J."/>
            <person name="Gronenberg W."/>
            <person name="Hermansen R.A."/>
            <person name="Hu H."/>
            <person name="Hunt B.G."/>
            <person name="Huylmans A.K."/>
            <person name="Khalil S.M."/>
            <person name="Mitchell R.D."/>
            <person name="Munoz-Torres M.C."/>
            <person name="Mustard J.A."/>
            <person name="Pan H."/>
            <person name="Reese J.T."/>
            <person name="Scharf M.E."/>
            <person name="Sun F."/>
            <person name="Vogel H."/>
            <person name="Xiao J."/>
            <person name="Yang W."/>
            <person name="Yang Z."/>
            <person name="Yang Z."/>
            <person name="Zhou J."/>
            <person name="Zhu J."/>
            <person name="Brent C.S."/>
            <person name="Elsik C.G."/>
            <person name="Goodisman M.A."/>
            <person name="Liberles D.A."/>
            <person name="Roe R.M."/>
            <person name="Vargo E.L."/>
            <person name="Vilcinskas A."/>
            <person name="Wang J."/>
            <person name="Bornberg-Bauer E."/>
            <person name="Korb J."/>
            <person name="Zhang G."/>
            <person name="Liebig J."/>
        </authorList>
    </citation>
    <scope>NUCLEOTIDE SEQUENCE [LARGE SCALE GENOMIC DNA]</scope>
    <source>
        <tissue evidence="5">Whole organism</tissue>
    </source>
</reference>
<dbReference type="Proteomes" id="UP000027135">
    <property type="component" value="Unassembled WGS sequence"/>
</dbReference>
<evidence type="ECO:0000256" key="3">
    <source>
        <dbReference type="ARBA" id="ARBA00029721"/>
    </source>
</evidence>
<organism evidence="5 6">
    <name type="scientific">Zootermopsis nevadensis</name>
    <name type="common">Dampwood termite</name>
    <dbReference type="NCBI Taxonomy" id="136037"/>
    <lineage>
        <taxon>Eukaryota</taxon>
        <taxon>Metazoa</taxon>
        <taxon>Ecdysozoa</taxon>
        <taxon>Arthropoda</taxon>
        <taxon>Hexapoda</taxon>
        <taxon>Insecta</taxon>
        <taxon>Pterygota</taxon>
        <taxon>Neoptera</taxon>
        <taxon>Polyneoptera</taxon>
        <taxon>Dictyoptera</taxon>
        <taxon>Blattodea</taxon>
        <taxon>Blattoidea</taxon>
        <taxon>Termitoidae</taxon>
        <taxon>Termopsidae</taxon>
        <taxon>Zootermopsis</taxon>
    </lineage>
</organism>
<proteinExistence type="predicted"/>
<dbReference type="GO" id="GO:0070301">
    <property type="term" value="P:cellular response to hydrogen peroxide"/>
    <property type="evidence" value="ECO:0007669"/>
    <property type="project" value="TreeGrafter"/>
</dbReference>
<protein>
    <recommendedName>
        <fullName evidence="1">Oxidative stress-responsive serine-rich protein 1</fullName>
    </recommendedName>
    <alternativeName>
        <fullName evidence="4">Oxidative stress-responsive protein 1</fullName>
    </alternativeName>
    <alternativeName>
        <fullName evidence="3">Peroxide-inducible transcript 1 protein</fullName>
    </alternativeName>
</protein>
<name>A0A067QZG0_ZOONE</name>
<evidence type="ECO:0000256" key="1">
    <source>
        <dbReference type="ARBA" id="ARBA00015005"/>
    </source>
</evidence>
<dbReference type="AlphaFoldDB" id="A0A067QZG0"/>
<accession>A0A067QZG0</accession>
<dbReference type="InParanoid" id="A0A067QZG0"/>
<gene>
    <name evidence="5" type="ORF">L798_10440</name>
</gene>
<dbReference type="eggNOG" id="ENOG502QUK0">
    <property type="taxonomic scope" value="Eukaryota"/>
</dbReference>
<dbReference type="EMBL" id="KK852815">
    <property type="protein sequence ID" value="KDR15815.1"/>
    <property type="molecule type" value="Genomic_DNA"/>
</dbReference>
<evidence type="ECO:0000313" key="6">
    <source>
        <dbReference type="Proteomes" id="UP000027135"/>
    </source>
</evidence>
<evidence type="ECO:0000256" key="2">
    <source>
        <dbReference type="ARBA" id="ARBA00022553"/>
    </source>
</evidence>
<dbReference type="PANTHER" id="PTHR31383">
    <property type="entry name" value="OXIDATIVE STRESS-RESPONSE SERINE-RICH PROTEIN 1"/>
    <property type="match status" value="1"/>
</dbReference>
<dbReference type="OrthoDB" id="10045817at2759"/>
<evidence type="ECO:0000313" key="5">
    <source>
        <dbReference type="EMBL" id="KDR15815.1"/>
    </source>
</evidence>
<dbReference type="PANTHER" id="PTHR31383:SF2">
    <property type="entry name" value="OXIDATIVE STRESS-RESPONSIVE SERINE-RICH PROTEIN 1"/>
    <property type="match status" value="1"/>
</dbReference>
<evidence type="ECO:0000256" key="4">
    <source>
        <dbReference type="ARBA" id="ARBA00031405"/>
    </source>
</evidence>
<dbReference type="InterPro" id="IPR008494">
    <property type="entry name" value="DUF776"/>
</dbReference>